<dbReference type="InterPro" id="IPR011701">
    <property type="entry name" value="MFS"/>
</dbReference>
<feature type="transmembrane region" description="Helical" evidence="3">
    <location>
        <begin position="103"/>
        <end position="126"/>
    </location>
</feature>
<proteinExistence type="predicted"/>
<dbReference type="OrthoDB" id="2213137at2759"/>
<sequence>MEVTALTALRQENLRPASLETAALNDTTKAERATLRLCCPNVNIVFSCYPAGFGWALVFTPSVAAVSRYFNKRRTLAMGMAFTGVGIGSFVFSPLFQYLIDEYMWRGALLVIAGMMLNLMVCGALIRPLTLKEDLVRAMAPGEDSLCCQGARNVIFDLLDLSLLRHWPFLTLVLSVTLINAGYFVPYVHFVAHAQSIGFDEYQAAFLMSVAGVMDLIGRLLSGWFSDLRKLRLVHILILWTMLTGLSLLAIPLGRTYPVLMLIGMAYGFCAGALTPVVFSLLPEIVGIGRIYGALGLLQMLESVGGLLGAPISGWLRDATGNYTASFVVAGTFLLLSSLVLIGIPGALSCSCLPPARHPQTKNTKEEEEEEECKSMADSDGSGLEAQCVPIEPSSIACRNTVMA</sequence>
<feature type="transmembrane region" description="Helical" evidence="3">
    <location>
        <begin position="202"/>
        <end position="221"/>
    </location>
</feature>
<feature type="transmembrane region" description="Helical" evidence="3">
    <location>
        <begin position="324"/>
        <end position="348"/>
    </location>
</feature>
<evidence type="ECO:0000256" key="3">
    <source>
        <dbReference type="SAM" id="Phobius"/>
    </source>
</evidence>
<feature type="region of interest" description="Disordered" evidence="2">
    <location>
        <begin position="357"/>
        <end position="381"/>
    </location>
</feature>
<gene>
    <name evidence="5" type="ORF">chiPu_0018925</name>
</gene>
<dbReference type="InterPro" id="IPR036259">
    <property type="entry name" value="MFS_trans_sf"/>
</dbReference>
<dbReference type="Pfam" id="PF07690">
    <property type="entry name" value="MFS_1"/>
    <property type="match status" value="1"/>
</dbReference>
<keyword evidence="3" id="KW-0472">Membrane</keyword>
<reference evidence="5 6" key="1">
    <citation type="journal article" date="2018" name="Nat. Ecol. Evol.">
        <title>Shark genomes provide insights into elasmobranch evolution and the origin of vertebrates.</title>
        <authorList>
            <person name="Hara Y"/>
            <person name="Yamaguchi K"/>
            <person name="Onimaru K"/>
            <person name="Kadota M"/>
            <person name="Koyanagi M"/>
            <person name="Keeley SD"/>
            <person name="Tatsumi K"/>
            <person name="Tanaka K"/>
            <person name="Motone F"/>
            <person name="Kageyama Y"/>
            <person name="Nozu R"/>
            <person name="Adachi N"/>
            <person name="Nishimura O"/>
            <person name="Nakagawa R"/>
            <person name="Tanegashima C"/>
            <person name="Kiyatake I"/>
            <person name="Matsumoto R"/>
            <person name="Murakumo K"/>
            <person name="Nishida K"/>
            <person name="Terakita A"/>
            <person name="Kuratani S"/>
            <person name="Sato K"/>
            <person name="Hyodo S Kuraku.S."/>
        </authorList>
    </citation>
    <scope>NUCLEOTIDE SEQUENCE [LARGE SCALE GENOMIC DNA]</scope>
</reference>
<keyword evidence="6" id="KW-1185">Reference proteome</keyword>
<evidence type="ECO:0000313" key="6">
    <source>
        <dbReference type="Proteomes" id="UP000287033"/>
    </source>
</evidence>
<dbReference type="EMBL" id="BEZZ01001749">
    <property type="protein sequence ID" value="GCC20366.1"/>
    <property type="molecule type" value="Genomic_DNA"/>
</dbReference>
<dbReference type="PANTHER" id="PTHR11360">
    <property type="entry name" value="MONOCARBOXYLATE TRANSPORTER"/>
    <property type="match status" value="1"/>
</dbReference>
<keyword evidence="3" id="KW-1133">Transmembrane helix</keyword>
<feature type="transmembrane region" description="Helical" evidence="3">
    <location>
        <begin position="169"/>
        <end position="190"/>
    </location>
</feature>
<organism evidence="5 6">
    <name type="scientific">Chiloscyllium punctatum</name>
    <name type="common">Brownbanded bambooshark</name>
    <name type="synonym">Hemiscyllium punctatum</name>
    <dbReference type="NCBI Taxonomy" id="137246"/>
    <lineage>
        <taxon>Eukaryota</taxon>
        <taxon>Metazoa</taxon>
        <taxon>Chordata</taxon>
        <taxon>Craniata</taxon>
        <taxon>Vertebrata</taxon>
        <taxon>Chondrichthyes</taxon>
        <taxon>Elasmobranchii</taxon>
        <taxon>Galeomorphii</taxon>
        <taxon>Galeoidea</taxon>
        <taxon>Orectolobiformes</taxon>
        <taxon>Hemiscylliidae</taxon>
        <taxon>Chiloscyllium</taxon>
    </lineage>
</organism>
<dbReference type="InterPro" id="IPR050327">
    <property type="entry name" value="Proton-linked_MCT"/>
</dbReference>
<evidence type="ECO:0000313" key="5">
    <source>
        <dbReference type="EMBL" id="GCC20366.1"/>
    </source>
</evidence>
<comment type="caution">
    <text evidence="5">The sequence shown here is derived from an EMBL/GenBank/DDBJ whole genome shotgun (WGS) entry which is preliminary data.</text>
</comment>
<dbReference type="GO" id="GO:0016020">
    <property type="term" value="C:membrane"/>
    <property type="evidence" value="ECO:0007669"/>
    <property type="project" value="UniProtKB-SubCell"/>
</dbReference>
<feature type="transmembrane region" description="Helical" evidence="3">
    <location>
        <begin position="259"/>
        <end position="279"/>
    </location>
</feature>
<evidence type="ECO:0000256" key="1">
    <source>
        <dbReference type="ARBA" id="ARBA00004141"/>
    </source>
</evidence>
<dbReference type="SUPFAM" id="SSF103473">
    <property type="entry name" value="MFS general substrate transporter"/>
    <property type="match status" value="1"/>
</dbReference>
<feature type="transmembrane region" description="Helical" evidence="3">
    <location>
        <begin position="44"/>
        <end position="64"/>
    </location>
</feature>
<feature type="domain" description="Major facilitator superfamily (MFS) profile" evidence="4">
    <location>
        <begin position="1"/>
        <end position="349"/>
    </location>
</feature>
<dbReference type="PROSITE" id="PS50850">
    <property type="entry name" value="MFS"/>
    <property type="match status" value="1"/>
</dbReference>
<keyword evidence="3" id="KW-0812">Transmembrane</keyword>
<feature type="transmembrane region" description="Helical" evidence="3">
    <location>
        <begin position="233"/>
        <end position="253"/>
    </location>
</feature>
<feature type="transmembrane region" description="Helical" evidence="3">
    <location>
        <begin position="76"/>
        <end position="97"/>
    </location>
</feature>
<dbReference type="GO" id="GO:0008028">
    <property type="term" value="F:monocarboxylic acid transmembrane transporter activity"/>
    <property type="evidence" value="ECO:0007669"/>
    <property type="project" value="TreeGrafter"/>
</dbReference>
<name>A0A401RQE0_CHIPU</name>
<evidence type="ECO:0000256" key="2">
    <source>
        <dbReference type="SAM" id="MobiDB-lite"/>
    </source>
</evidence>
<accession>A0A401RQE0</accession>
<dbReference type="InterPro" id="IPR020846">
    <property type="entry name" value="MFS_dom"/>
</dbReference>
<evidence type="ECO:0000259" key="4">
    <source>
        <dbReference type="PROSITE" id="PS50850"/>
    </source>
</evidence>
<dbReference type="STRING" id="137246.A0A401RQE0"/>
<dbReference type="Proteomes" id="UP000287033">
    <property type="component" value="Unassembled WGS sequence"/>
</dbReference>
<dbReference type="Gene3D" id="1.20.1250.20">
    <property type="entry name" value="MFS general substrate transporter like domains"/>
    <property type="match status" value="2"/>
</dbReference>
<dbReference type="AlphaFoldDB" id="A0A401RQE0"/>
<feature type="transmembrane region" description="Helical" evidence="3">
    <location>
        <begin position="291"/>
        <end position="312"/>
    </location>
</feature>
<protein>
    <recommendedName>
        <fullName evidence="4">Major facilitator superfamily (MFS) profile domain-containing protein</fullName>
    </recommendedName>
</protein>
<dbReference type="PANTHER" id="PTHR11360:SF19">
    <property type="entry name" value="MONOCARBOXYLATE TRANSPORTER 13"/>
    <property type="match status" value="1"/>
</dbReference>
<dbReference type="OMA" id="TAMWARM"/>
<comment type="subcellular location">
    <subcellularLocation>
        <location evidence="1">Membrane</location>
        <topology evidence="1">Multi-pass membrane protein</topology>
    </subcellularLocation>
</comment>